<dbReference type="Gene3D" id="2.60.120.1440">
    <property type="match status" value="1"/>
</dbReference>
<evidence type="ECO:0000313" key="4">
    <source>
        <dbReference type="Proteomes" id="UP000064967"/>
    </source>
</evidence>
<keyword evidence="1" id="KW-0472">Membrane</keyword>
<sequence length="404" mass="42937">MTHDPLEHATRLLRDAVDDTGEVDRIPPDRDDTVARIAEALRDRRRRDRIRRRWIGVGMAAGVLALVGTSVALVVRQVPSPVTVQQADHDRGRIREASDKVTVLHDGQTSAPAAGARLADGTELRTPLGAEAHLDFDSGTQLTIAGGTRVRLVEQTHHKRFALEAGSVFAKVAKLSADERFVVTTSDAEIEVRGTAFRVTLATPDPSCENGTPTRLDVTEGTVVVRHAAHEVRVAAGEHWPACANAPVAGDAPRAPAKESKPLRPVAVNTISTGNAGAPTSAVGPAAMAPTALMAAKATVADAPNVSPERASHLAEQNDLFDTGMQKKRAGDLSGALATFERLIAAYPEGPLGENASVERMRVLGSLEQNSHPVRAAAAARDYLARYPSGFAREEARKLSVEQP</sequence>
<dbReference type="Pfam" id="PF04773">
    <property type="entry name" value="FecR"/>
    <property type="match status" value="1"/>
</dbReference>
<dbReference type="RefSeq" id="WP_146653218.1">
    <property type="nucleotide sequence ID" value="NZ_CP012333.1"/>
</dbReference>
<evidence type="ECO:0000256" key="1">
    <source>
        <dbReference type="SAM" id="Phobius"/>
    </source>
</evidence>
<dbReference type="InterPro" id="IPR011990">
    <property type="entry name" value="TPR-like_helical_dom_sf"/>
</dbReference>
<accession>A0A0K1Q9E2</accession>
<proteinExistence type="predicted"/>
<keyword evidence="4" id="KW-1185">Reference proteome</keyword>
<dbReference type="PANTHER" id="PTHR30273:SF2">
    <property type="entry name" value="PROTEIN FECR"/>
    <property type="match status" value="1"/>
</dbReference>
<organism evidence="3 4">
    <name type="scientific">Labilithrix luteola</name>
    <dbReference type="NCBI Taxonomy" id="1391654"/>
    <lineage>
        <taxon>Bacteria</taxon>
        <taxon>Pseudomonadati</taxon>
        <taxon>Myxococcota</taxon>
        <taxon>Polyangia</taxon>
        <taxon>Polyangiales</taxon>
        <taxon>Labilitrichaceae</taxon>
        <taxon>Labilithrix</taxon>
    </lineage>
</organism>
<keyword evidence="1" id="KW-0812">Transmembrane</keyword>
<dbReference type="GO" id="GO:0016989">
    <property type="term" value="F:sigma factor antagonist activity"/>
    <property type="evidence" value="ECO:0007669"/>
    <property type="project" value="TreeGrafter"/>
</dbReference>
<reference evidence="3 4" key="1">
    <citation type="submission" date="2015-08" db="EMBL/GenBank/DDBJ databases">
        <authorList>
            <person name="Babu N.S."/>
            <person name="Beckwith C.J."/>
            <person name="Beseler K.G."/>
            <person name="Brison A."/>
            <person name="Carone J.V."/>
            <person name="Caskin T.P."/>
            <person name="Diamond M."/>
            <person name="Durham M.E."/>
            <person name="Foxe J.M."/>
            <person name="Go M."/>
            <person name="Henderson B.A."/>
            <person name="Jones I.B."/>
            <person name="McGettigan J.A."/>
            <person name="Micheletti S.J."/>
            <person name="Nasrallah M.E."/>
            <person name="Ortiz D."/>
            <person name="Piller C.R."/>
            <person name="Privatt S.R."/>
            <person name="Schneider S.L."/>
            <person name="Sharp S."/>
            <person name="Smith T.C."/>
            <person name="Stanton J.D."/>
            <person name="Ullery H.E."/>
            <person name="Wilson R.J."/>
            <person name="Serrano M.G."/>
            <person name="Buck G."/>
            <person name="Lee V."/>
            <person name="Wang Y."/>
            <person name="Carvalho R."/>
            <person name="Voegtly L."/>
            <person name="Shi R."/>
            <person name="Duckworth R."/>
            <person name="Johnson A."/>
            <person name="Loviza R."/>
            <person name="Walstead R."/>
            <person name="Shah Z."/>
            <person name="Kiflezghi M."/>
            <person name="Wade K."/>
            <person name="Ball S.L."/>
            <person name="Bradley K.W."/>
            <person name="Asai D.J."/>
            <person name="Bowman C.A."/>
            <person name="Russell D.A."/>
            <person name="Pope W.H."/>
            <person name="Jacobs-Sera D."/>
            <person name="Hendrix R.W."/>
            <person name="Hatfull G.F."/>
        </authorList>
    </citation>
    <scope>NUCLEOTIDE SEQUENCE [LARGE SCALE GENOMIC DNA]</scope>
    <source>
        <strain evidence="3 4">DSM 27648</strain>
    </source>
</reference>
<feature type="domain" description="FecR protein" evidence="2">
    <location>
        <begin position="123"/>
        <end position="223"/>
    </location>
</feature>
<gene>
    <name evidence="3" type="ORF">AKJ09_08940</name>
</gene>
<evidence type="ECO:0000313" key="3">
    <source>
        <dbReference type="EMBL" id="AKV02277.1"/>
    </source>
</evidence>
<dbReference type="Gene3D" id="1.25.40.10">
    <property type="entry name" value="Tetratricopeptide repeat domain"/>
    <property type="match status" value="1"/>
</dbReference>
<keyword evidence="1" id="KW-1133">Transmembrane helix</keyword>
<dbReference type="InterPro" id="IPR012373">
    <property type="entry name" value="Ferrdict_sens_TM"/>
</dbReference>
<name>A0A0K1Q9E2_9BACT</name>
<feature type="transmembrane region" description="Helical" evidence="1">
    <location>
        <begin position="54"/>
        <end position="75"/>
    </location>
</feature>
<dbReference type="EMBL" id="CP012333">
    <property type="protein sequence ID" value="AKV02277.1"/>
    <property type="molecule type" value="Genomic_DNA"/>
</dbReference>
<protein>
    <recommendedName>
        <fullName evidence="2">FecR protein domain-containing protein</fullName>
    </recommendedName>
</protein>
<dbReference type="STRING" id="1391654.AKJ09_08940"/>
<dbReference type="Proteomes" id="UP000064967">
    <property type="component" value="Chromosome"/>
</dbReference>
<dbReference type="AlphaFoldDB" id="A0A0K1Q9E2"/>
<dbReference type="InterPro" id="IPR006860">
    <property type="entry name" value="FecR"/>
</dbReference>
<evidence type="ECO:0000259" key="2">
    <source>
        <dbReference type="Pfam" id="PF04773"/>
    </source>
</evidence>
<dbReference type="KEGG" id="llu:AKJ09_08940"/>
<dbReference type="PANTHER" id="PTHR30273">
    <property type="entry name" value="PERIPLASMIC SIGNAL SENSOR AND SIGMA FACTOR ACTIVATOR FECR-RELATED"/>
    <property type="match status" value="1"/>
</dbReference>